<organism evidence="4">
    <name type="scientific">Asterionella formosa</name>
    <dbReference type="NCBI Taxonomy" id="210441"/>
    <lineage>
        <taxon>Eukaryota</taxon>
        <taxon>Sar</taxon>
        <taxon>Stramenopiles</taxon>
        <taxon>Ochrophyta</taxon>
        <taxon>Bacillariophyta</taxon>
        <taxon>Fragilariophyceae</taxon>
        <taxon>Fragilariophycidae</taxon>
        <taxon>Fragilariales</taxon>
        <taxon>Fragilariaceae</taxon>
        <taxon>Asterionella</taxon>
    </lineage>
</organism>
<gene>
    <name evidence="4" type="primary">rps10</name>
    <name evidence="4" type="ORF">BGL49_035</name>
</gene>
<name>A0A1J0RDM8_9STRA</name>
<keyword evidence="4" id="KW-0496">Mitochondrion</keyword>
<keyword evidence="1 4" id="KW-0689">Ribosomal protein</keyword>
<dbReference type="GeneID" id="30510711"/>
<evidence type="ECO:0000256" key="1">
    <source>
        <dbReference type="ARBA" id="ARBA00022980"/>
    </source>
</evidence>
<protein>
    <submittedName>
        <fullName evidence="4">Ribosomal protein S10</fullName>
    </submittedName>
</protein>
<dbReference type="Pfam" id="PF00338">
    <property type="entry name" value="Ribosomal_S10"/>
    <property type="match status" value="1"/>
</dbReference>
<keyword evidence="2" id="KW-0687">Ribonucleoprotein</keyword>
<geneLocation type="mitochondrion" evidence="4"/>
<feature type="domain" description="Small ribosomal subunit protein uS10" evidence="3">
    <location>
        <begin position="5"/>
        <end position="103"/>
    </location>
</feature>
<accession>A0A1J0RDM8</accession>
<evidence type="ECO:0000313" key="4">
    <source>
        <dbReference type="EMBL" id="APD75834.1"/>
    </source>
</evidence>
<proteinExistence type="predicted"/>
<evidence type="ECO:0000259" key="3">
    <source>
        <dbReference type="Pfam" id="PF00338"/>
    </source>
</evidence>
<dbReference type="EMBL" id="KY021079">
    <property type="protein sequence ID" value="APD75834.1"/>
    <property type="molecule type" value="Genomic_DNA"/>
</dbReference>
<dbReference type="InterPro" id="IPR027486">
    <property type="entry name" value="Ribosomal_uS10_dom"/>
</dbReference>
<dbReference type="GO" id="GO:0005840">
    <property type="term" value="C:ribosome"/>
    <property type="evidence" value="ECO:0007669"/>
    <property type="project" value="UniProtKB-KW"/>
</dbReference>
<dbReference type="Gene3D" id="3.30.70.600">
    <property type="entry name" value="Ribosomal protein S10 domain"/>
    <property type="match status" value="1"/>
</dbReference>
<dbReference type="SUPFAM" id="SSF54999">
    <property type="entry name" value="Ribosomal protein S10"/>
    <property type="match status" value="1"/>
</dbReference>
<reference evidence="4" key="1">
    <citation type="submission" date="2016-10" db="EMBL/GenBank/DDBJ databases">
        <title>Complete mitochondrial genome of the freshwater diatom Asterionella formosa.</title>
        <authorList>
            <person name="Villain A."/>
            <person name="Kojadinovic M."/>
            <person name="Puppo C."/>
            <person name="Prioretti L."/>
            <person name="Hubert P."/>
            <person name="Zhang Y."/>
            <person name="Gregori G."/>
            <person name="Roulet A."/>
            <person name="Roques C."/>
            <person name="Claverie J.-M."/>
            <person name="Gontero B."/>
            <person name="Blanc G."/>
        </authorList>
    </citation>
    <scope>NUCLEOTIDE SEQUENCE</scope>
    <source>
        <strain evidence="4">BGM1</strain>
    </source>
</reference>
<dbReference type="GO" id="GO:1990904">
    <property type="term" value="C:ribonucleoprotein complex"/>
    <property type="evidence" value="ECO:0007669"/>
    <property type="project" value="UniProtKB-KW"/>
</dbReference>
<dbReference type="RefSeq" id="YP_009326073.1">
    <property type="nucleotide sequence ID" value="NC_032029.1"/>
</dbReference>
<dbReference type="AlphaFoldDB" id="A0A1J0RDM8"/>
<evidence type="ECO:0000256" key="2">
    <source>
        <dbReference type="ARBA" id="ARBA00023274"/>
    </source>
</evidence>
<dbReference type="InterPro" id="IPR036838">
    <property type="entry name" value="Ribosomal_uS10_dom_sf"/>
</dbReference>
<sequence length="165" mass="20144">MLIDLKVISKNKTSLIFFFKTISKICEKKEFRLIFFLKKFQPRKINRIFTILKSPHVNKIAQEQFQYHLLSKTIKLYTVQSLKLIVLLRRLQVDFFSDIQIKVYFSIKESNLKRFQNQIFNPKVYNLKMFKTQDQTKFLRDIPNRIFLYLKLFDLRGAQLLYMFR</sequence>